<gene>
    <name evidence="2" type="ORF">WR25_20571</name>
</gene>
<accession>A0A2A2KD91</accession>
<proteinExistence type="predicted"/>
<feature type="region of interest" description="Disordered" evidence="1">
    <location>
        <begin position="29"/>
        <end position="85"/>
    </location>
</feature>
<dbReference type="AlphaFoldDB" id="A0A2A2KD91"/>
<sequence>MLEQTLQAALDIATEQQFLGQAHQQQVVGQPQPGLVRPLRCPGHQAQGPGATQAGEQGKGQDQRQAHGQAASAQHYQPGAGQQQP</sequence>
<evidence type="ECO:0000313" key="3">
    <source>
        <dbReference type="Proteomes" id="UP000218231"/>
    </source>
</evidence>
<dbReference type="EMBL" id="LIAE01008897">
    <property type="protein sequence ID" value="PAV71897.1"/>
    <property type="molecule type" value="Genomic_DNA"/>
</dbReference>
<evidence type="ECO:0000313" key="2">
    <source>
        <dbReference type="EMBL" id="PAV71897.1"/>
    </source>
</evidence>
<keyword evidence="3" id="KW-1185">Reference proteome</keyword>
<protein>
    <submittedName>
        <fullName evidence="2">Uncharacterized protein</fullName>
    </submittedName>
</protein>
<comment type="caution">
    <text evidence="2">The sequence shown here is derived from an EMBL/GenBank/DDBJ whole genome shotgun (WGS) entry which is preliminary data.</text>
</comment>
<evidence type="ECO:0000256" key="1">
    <source>
        <dbReference type="SAM" id="MobiDB-lite"/>
    </source>
</evidence>
<name>A0A2A2KD91_9BILA</name>
<feature type="compositionally biased region" description="Polar residues" evidence="1">
    <location>
        <begin position="71"/>
        <end position="85"/>
    </location>
</feature>
<reference evidence="2 3" key="1">
    <citation type="journal article" date="2017" name="Curr. Biol.">
        <title>Genome architecture and evolution of a unichromosomal asexual nematode.</title>
        <authorList>
            <person name="Fradin H."/>
            <person name="Zegar C."/>
            <person name="Gutwein M."/>
            <person name="Lucas J."/>
            <person name="Kovtun M."/>
            <person name="Corcoran D."/>
            <person name="Baugh L.R."/>
            <person name="Kiontke K."/>
            <person name="Gunsalus K."/>
            <person name="Fitch D.H."/>
            <person name="Piano F."/>
        </authorList>
    </citation>
    <scope>NUCLEOTIDE SEQUENCE [LARGE SCALE GENOMIC DNA]</scope>
    <source>
        <strain evidence="2">PF1309</strain>
    </source>
</reference>
<organism evidence="2 3">
    <name type="scientific">Diploscapter pachys</name>
    <dbReference type="NCBI Taxonomy" id="2018661"/>
    <lineage>
        <taxon>Eukaryota</taxon>
        <taxon>Metazoa</taxon>
        <taxon>Ecdysozoa</taxon>
        <taxon>Nematoda</taxon>
        <taxon>Chromadorea</taxon>
        <taxon>Rhabditida</taxon>
        <taxon>Rhabditina</taxon>
        <taxon>Rhabditomorpha</taxon>
        <taxon>Rhabditoidea</taxon>
        <taxon>Rhabditidae</taxon>
        <taxon>Diploscapter</taxon>
    </lineage>
</organism>
<dbReference type="Proteomes" id="UP000218231">
    <property type="component" value="Unassembled WGS sequence"/>
</dbReference>